<feature type="compositionally biased region" description="Basic and acidic residues" evidence="1">
    <location>
        <begin position="354"/>
        <end position="371"/>
    </location>
</feature>
<feature type="compositionally biased region" description="Basic residues" evidence="1">
    <location>
        <begin position="520"/>
        <end position="531"/>
    </location>
</feature>
<dbReference type="EMBL" id="BSXT01002011">
    <property type="protein sequence ID" value="GMF46693.1"/>
    <property type="molecule type" value="Genomic_DNA"/>
</dbReference>
<feature type="compositionally biased region" description="Low complexity" evidence="1">
    <location>
        <begin position="537"/>
        <end position="546"/>
    </location>
</feature>
<evidence type="ECO:0000313" key="2">
    <source>
        <dbReference type="EMBL" id="GMF46693.1"/>
    </source>
</evidence>
<feature type="compositionally biased region" description="Acidic residues" evidence="1">
    <location>
        <begin position="454"/>
        <end position="463"/>
    </location>
</feature>
<feature type="compositionally biased region" description="Low complexity" evidence="1">
    <location>
        <begin position="1"/>
        <end position="13"/>
    </location>
</feature>
<comment type="caution">
    <text evidence="2">The sequence shown here is derived from an EMBL/GenBank/DDBJ whole genome shotgun (WGS) entry which is preliminary data.</text>
</comment>
<feature type="region of interest" description="Disordered" evidence="1">
    <location>
        <begin position="1"/>
        <end position="59"/>
    </location>
</feature>
<feature type="compositionally biased region" description="Basic and acidic residues" evidence="1">
    <location>
        <begin position="464"/>
        <end position="477"/>
    </location>
</feature>
<feature type="region of interest" description="Disordered" evidence="1">
    <location>
        <begin position="454"/>
        <end position="546"/>
    </location>
</feature>
<feature type="compositionally biased region" description="Acidic residues" evidence="1">
    <location>
        <begin position="478"/>
        <end position="493"/>
    </location>
</feature>
<protein>
    <submittedName>
        <fullName evidence="2">Unnamed protein product</fullName>
    </submittedName>
</protein>
<name>A0A9W6XWG9_9STRA</name>
<gene>
    <name evidence="2" type="ORF">Pfra01_001729400</name>
</gene>
<proteinExistence type="predicted"/>
<feature type="compositionally biased region" description="Polar residues" evidence="1">
    <location>
        <begin position="373"/>
        <end position="398"/>
    </location>
</feature>
<keyword evidence="3" id="KW-1185">Reference proteome</keyword>
<dbReference type="Proteomes" id="UP001165121">
    <property type="component" value="Unassembled WGS sequence"/>
</dbReference>
<accession>A0A9W6XWG9</accession>
<evidence type="ECO:0000313" key="3">
    <source>
        <dbReference type="Proteomes" id="UP001165121"/>
    </source>
</evidence>
<dbReference type="AlphaFoldDB" id="A0A9W6XWG9"/>
<sequence length="546" mass="59594">MVVASSTNAASGTPSGGGSAVASVSSAPPDRNDGRSSSDESEEEEVEWQPPGLKEIGETTGPQVISVDRAIALQTLGLLPSGLGSSSGMPVVVEIPPGEPSDLTVRVVGVPATEIHNDGRTFLQDGFGGLEALIQMERSGAMESTVLYDFFDDNDVIGDFILTPRETPLTSTELSSQLENFAVKREYASILSQLDSKQLALRTFGTVSLLRKVAAKYSRIERKLVEDDGAASVIELQDEVLRLKRDQQFHSSYWNEKVAEVQRERKAAVALMRLNIVLLMEEREKDIWSFRSQVQTLKMELETARTSRKTTALDHKVRVPPEWQTVITVMANDNLAFQAPPFVRMDPPQDEDDKETKECDSPAPDTFRDLSRGASTTKFGSKSSQLGKRASGSQSPKSQKMPASEASKNFQVNGSARRHPAARISMSLVVVTGTHIPEWRVTPGPSLNDREIDLLESEDDAEDKAEKDEDYNHHQDLDDGVDDEDEDPDEASDDGVLNVAQRTTKRRRLSKSSAEASTSKKLKAKSPIKTKVKAESSGKCSSGSGS</sequence>
<feature type="region of interest" description="Disordered" evidence="1">
    <location>
        <begin position="339"/>
        <end position="419"/>
    </location>
</feature>
<organism evidence="2 3">
    <name type="scientific">Phytophthora fragariaefolia</name>
    <dbReference type="NCBI Taxonomy" id="1490495"/>
    <lineage>
        <taxon>Eukaryota</taxon>
        <taxon>Sar</taxon>
        <taxon>Stramenopiles</taxon>
        <taxon>Oomycota</taxon>
        <taxon>Peronosporomycetes</taxon>
        <taxon>Peronosporales</taxon>
        <taxon>Peronosporaceae</taxon>
        <taxon>Phytophthora</taxon>
    </lineage>
</organism>
<reference evidence="2" key="1">
    <citation type="submission" date="2023-04" db="EMBL/GenBank/DDBJ databases">
        <title>Phytophthora fragariaefolia NBRC 109709.</title>
        <authorList>
            <person name="Ichikawa N."/>
            <person name="Sato H."/>
            <person name="Tonouchi N."/>
        </authorList>
    </citation>
    <scope>NUCLEOTIDE SEQUENCE</scope>
    <source>
        <strain evidence="2">NBRC 109709</strain>
    </source>
</reference>
<evidence type="ECO:0000256" key="1">
    <source>
        <dbReference type="SAM" id="MobiDB-lite"/>
    </source>
</evidence>